<organism evidence="4 5">
    <name type="scientific">Babesia divergens</name>
    <dbReference type="NCBI Taxonomy" id="32595"/>
    <lineage>
        <taxon>Eukaryota</taxon>
        <taxon>Sar</taxon>
        <taxon>Alveolata</taxon>
        <taxon>Apicomplexa</taxon>
        <taxon>Aconoidasida</taxon>
        <taxon>Piroplasmida</taxon>
        <taxon>Babesiidae</taxon>
        <taxon>Babesia</taxon>
    </lineage>
</organism>
<dbReference type="InterPro" id="IPR048720">
    <property type="entry name" value="PROPPIN"/>
</dbReference>
<gene>
    <name evidence="4" type="ORF">X943_002152</name>
</gene>
<evidence type="ECO:0000256" key="1">
    <source>
        <dbReference type="ARBA" id="ARBA00022574"/>
    </source>
</evidence>
<accession>A0AAD9LH24</accession>
<dbReference type="InterPro" id="IPR036322">
    <property type="entry name" value="WD40_repeat_dom_sf"/>
</dbReference>
<protein>
    <submittedName>
        <fullName evidence="4">Uncharacterized protein</fullName>
    </submittedName>
</protein>
<dbReference type="AlphaFoldDB" id="A0AAD9LH24"/>
<sequence>MSSFDAATTASVYGDYEGIIQGARFNQDSSCLAVYSNVGFGIYNCNPFAWACERNLSNRAQAGIHTVEMMYRCNIIGIVGAMTSNMPSTNYEDGSTIPWHRNVLVIWDDKKGREVAHLIFSGPIKNVKLLRKLVIVALDTEIYVYQLKNVELLNTFSTCYNPEGLCSVATNGKTSILAYPALEQGRVDIQTYLLHPDSDVIEHGKPVSIKAHTYDICNISLAFDGSLLTTISVAGGFVRLWNLFTGQKLHEFKIPSKCGRIRFCQISQDARYLLTISTKDVLSIFRINRSPSCKMPCSRYLSDCKFTTAGLIMKMVERTRLYFQSPRAFAKYKANDTIIACTFLPNTNNILLVLGDKTVVRLGISGQFKLLAKHSL</sequence>
<dbReference type="Gene3D" id="2.130.10.10">
    <property type="entry name" value="YVTN repeat-like/Quinoprotein amine dehydrogenase"/>
    <property type="match status" value="1"/>
</dbReference>
<dbReference type="PANTHER" id="PTHR11227">
    <property type="entry name" value="WD-REPEAT PROTEIN INTERACTING WITH PHOSPHOINOSIDES WIPI -RELATED"/>
    <property type="match status" value="1"/>
</dbReference>
<reference evidence="4" key="1">
    <citation type="journal article" date="2014" name="Nucleic Acids Res.">
        <title>The evolutionary dynamics of variant antigen genes in Babesia reveal a history of genomic innovation underlying host-parasite interaction.</title>
        <authorList>
            <person name="Jackson A.P."/>
            <person name="Otto T.D."/>
            <person name="Darby A."/>
            <person name="Ramaprasad A."/>
            <person name="Xia D."/>
            <person name="Echaide I.E."/>
            <person name="Farber M."/>
            <person name="Gahlot S."/>
            <person name="Gamble J."/>
            <person name="Gupta D."/>
            <person name="Gupta Y."/>
            <person name="Jackson L."/>
            <person name="Malandrin L."/>
            <person name="Malas T.B."/>
            <person name="Moussa E."/>
            <person name="Nair M."/>
            <person name="Reid A.J."/>
            <person name="Sanders M."/>
            <person name="Sharma J."/>
            <person name="Tracey A."/>
            <person name="Quail M.A."/>
            <person name="Weir W."/>
            <person name="Wastling J.M."/>
            <person name="Hall N."/>
            <person name="Willadsen P."/>
            <person name="Lingelbach K."/>
            <person name="Shiels B."/>
            <person name="Tait A."/>
            <person name="Berriman M."/>
            <person name="Allred D.R."/>
            <person name="Pain A."/>
        </authorList>
    </citation>
    <scope>NUCLEOTIDE SEQUENCE</scope>
    <source>
        <strain evidence="4">1802A</strain>
    </source>
</reference>
<proteinExistence type="inferred from homology"/>
<dbReference type="InterPro" id="IPR015943">
    <property type="entry name" value="WD40/YVTN_repeat-like_dom_sf"/>
</dbReference>
<comment type="caution">
    <text evidence="4">The sequence shown here is derived from an EMBL/GenBank/DDBJ whole genome shotgun (WGS) entry which is preliminary data.</text>
</comment>
<keyword evidence="2" id="KW-0677">Repeat</keyword>
<evidence type="ECO:0000256" key="2">
    <source>
        <dbReference type="ARBA" id="ARBA00022737"/>
    </source>
</evidence>
<dbReference type="Pfam" id="PF21032">
    <property type="entry name" value="PROPPIN"/>
    <property type="match status" value="1"/>
</dbReference>
<dbReference type="SUPFAM" id="SSF50978">
    <property type="entry name" value="WD40 repeat-like"/>
    <property type="match status" value="1"/>
</dbReference>
<comment type="similarity">
    <text evidence="3">Belongs to the WD repeat PROPPIN family.</text>
</comment>
<dbReference type="EMBL" id="JAHBMH010000044">
    <property type="protein sequence ID" value="KAK1936215.1"/>
    <property type="molecule type" value="Genomic_DNA"/>
</dbReference>
<keyword evidence="5" id="KW-1185">Reference proteome</keyword>
<dbReference type="Proteomes" id="UP001195914">
    <property type="component" value="Unassembled WGS sequence"/>
</dbReference>
<keyword evidence="1" id="KW-0853">WD repeat</keyword>
<evidence type="ECO:0000313" key="4">
    <source>
        <dbReference type="EMBL" id="KAK1936215.1"/>
    </source>
</evidence>
<evidence type="ECO:0000313" key="5">
    <source>
        <dbReference type="Proteomes" id="UP001195914"/>
    </source>
</evidence>
<evidence type="ECO:0000256" key="3">
    <source>
        <dbReference type="ARBA" id="ARBA00025740"/>
    </source>
</evidence>
<reference evidence="4" key="2">
    <citation type="submission" date="2021-05" db="EMBL/GenBank/DDBJ databases">
        <authorList>
            <person name="Pain A."/>
        </authorList>
    </citation>
    <scope>NUCLEOTIDE SEQUENCE</scope>
    <source>
        <strain evidence="4">1802A</strain>
    </source>
</reference>
<name>A0AAD9LH24_BABDI</name>